<evidence type="ECO:0000259" key="10">
    <source>
        <dbReference type="Pfam" id="PF17763"/>
    </source>
</evidence>
<dbReference type="GO" id="GO:0004067">
    <property type="term" value="F:asparaginase activity"/>
    <property type="evidence" value="ECO:0007669"/>
    <property type="project" value="UniProtKB-UniRule"/>
</dbReference>
<dbReference type="InterPro" id="IPR020827">
    <property type="entry name" value="Asparaginase/glutaminase_AS1"/>
</dbReference>
<evidence type="ECO:0000256" key="1">
    <source>
        <dbReference type="ARBA" id="ARBA00010518"/>
    </source>
</evidence>
<evidence type="ECO:0000256" key="7">
    <source>
        <dbReference type="PROSITE-ProRule" id="PRU10099"/>
    </source>
</evidence>
<dbReference type="InterPro" id="IPR004550">
    <property type="entry name" value="AsnASE_II"/>
</dbReference>
<feature type="domain" description="L-asparaginase N-terminal" evidence="9">
    <location>
        <begin position="4"/>
        <end position="195"/>
    </location>
</feature>
<dbReference type="InterPro" id="IPR006034">
    <property type="entry name" value="Asparaginase/glutaminase-like"/>
</dbReference>
<evidence type="ECO:0000256" key="8">
    <source>
        <dbReference type="RuleBase" id="RU004456"/>
    </source>
</evidence>
<keyword evidence="12" id="KW-1185">Reference proteome</keyword>
<dbReference type="SUPFAM" id="SSF53774">
    <property type="entry name" value="Glutaminase/Asparaginase"/>
    <property type="match status" value="1"/>
</dbReference>
<dbReference type="PIRSF" id="PIRSF500176">
    <property type="entry name" value="L_ASNase"/>
    <property type="match status" value="1"/>
</dbReference>
<dbReference type="Gene3D" id="3.40.50.1170">
    <property type="entry name" value="L-asparaginase, N-terminal domain"/>
    <property type="match status" value="1"/>
</dbReference>
<evidence type="ECO:0000259" key="9">
    <source>
        <dbReference type="Pfam" id="PF00710"/>
    </source>
</evidence>
<evidence type="ECO:0000256" key="5">
    <source>
        <dbReference type="PIRSR" id="PIRSR001220-1"/>
    </source>
</evidence>
<evidence type="ECO:0000256" key="2">
    <source>
        <dbReference type="ARBA" id="ARBA00022801"/>
    </source>
</evidence>
<dbReference type="InterPro" id="IPR040919">
    <property type="entry name" value="Asparaginase_C"/>
</dbReference>
<feature type="active site" evidence="7">
    <location>
        <position position="13"/>
    </location>
</feature>
<feature type="active site" description="O-isoaspartyl threonine intermediate" evidence="5">
    <location>
        <position position="13"/>
    </location>
</feature>
<organism evidence="11 12">
    <name type="scientific">Helicobacter mehlei</name>
    <dbReference type="NCBI Taxonomy" id="2316080"/>
    <lineage>
        <taxon>Bacteria</taxon>
        <taxon>Pseudomonadati</taxon>
        <taxon>Campylobacterota</taxon>
        <taxon>Epsilonproteobacteria</taxon>
        <taxon>Campylobacterales</taxon>
        <taxon>Helicobacteraceae</taxon>
        <taxon>Helicobacter</taxon>
    </lineage>
</organism>
<dbReference type="NCBIfam" id="TIGR00520">
    <property type="entry name" value="asnASE_II"/>
    <property type="match status" value="1"/>
</dbReference>
<feature type="binding site" evidence="6">
    <location>
        <position position="59"/>
    </location>
    <ligand>
        <name>substrate</name>
    </ligand>
</feature>
<dbReference type="PRINTS" id="PR00139">
    <property type="entry name" value="ASNGLNASE"/>
</dbReference>
<comment type="caution">
    <text evidence="11">The sequence shown here is derived from an EMBL/GenBank/DDBJ whole genome shotgun (WGS) entry which is preliminary data.</text>
</comment>
<dbReference type="GO" id="GO:0006528">
    <property type="term" value="P:asparagine metabolic process"/>
    <property type="evidence" value="ECO:0007669"/>
    <property type="project" value="InterPro"/>
</dbReference>
<evidence type="ECO:0000256" key="6">
    <source>
        <dbReference type="PIRSR" id="PIRSR001220-2"/>
    </source>
</evidence>
<comment type="similarity">
    <text evidence="1 8">Belongs to the asparaginase 1 family.</text>
</comment>
<dbReference type="Pfam" id="PF17763">
    <property type="entry name" value="Asparaginase_C"/>
    <property type="match status" value="1"/>
</dbReference>
<name>A0A553V0M3_9HELI</name>
<dbReference type="PIRSF" id="PIRSF001220">
    <property type="entry name" value="L-ASNase_gatD"/>
    <property type="match status" value="1"/>
</dbReference>
<dbReference type="OrthoDB" id="9788068at2"/>
<dbReference type="InterPro" id="IPR036152">
    <property type="entry name" value="Asp/glu_Ase-like_sf"/>
</dbReference>
<dbReference type="FunFam" id="3.40.50.1170:FF:000001">
    <property type="entry name" value="L-asparaginase 2"/>
    <property type="match status" value="1"/>
</dbReference>
<reference evidence="11" key="1">
    <citation type="submission" date="2019-07" db="EMBL/GenBank/DDBJ databases">
        <title>Helicobacter labacensis sp. nov., Helicobacter mehlei sp. nov. and Helicobacter vulpis sp. nov., isolated from gastric mucosa of red fox (Vulpis vulpis).</title>
        <authorList>
            <person name="Kusar D."/>
            <person name="Gruntar I."/>
            <person name="Pate M."/>
            <person name="Zajc U."/>
            <person name="Ocepek M."/>
        </authorList>
    </citation>
    <scope>NUCLEOTIDE SEQUENCE [LARGE SCALE GENOMIC DNA]</scope>
    <source>
        <strain evidence="11">L8b</strain>
    </source>
</reference>
<dbReference type="PROSITE" id="PS00144">
    <property type="entry name" value="ASN_GLN_ASE_1"/>
    <property type="match status" value="1"/>
</dbReference>
<gene>
    <name evidence="11" type="ORF">FNE76_02730</name>
</gene>
<dbReference type="EMBL" id="VKGC01000004">
    <property type="protein sequence ID" value="TSA86016.1"/>
    <property type="molecule type" value="Genomic_DNA"/>
</dbReference>
<dbReference type="InterPro" id="IPR037152">
    <property type="entry name" value="L-asparaginase_N_sf"/>
</dbReference>
<dbReference type="Gene3D" id="3.40.50.40">
    <property type="match status" value="1"/>
</dbReference>
<dbReference type="InterPro" id="IPR027474">
    <property type="entry name" value="L-asparaginase_N"/>
</dbReference>
<dbReference type="SMART" id="SM00870">
    <property type="entry name" value="Asparaginase"/>
    <property type="match status" value="1"/>
</dbReference>
<evidence type="ECO:0000313" key="12">
    <source>
        <dbReference type="Proteomes" id="UP000319322"/>
    </source>
</evidence>
<evidence type="ECO:0000313" key="11">
    <source>
        <dbReference type="EMBL" id="TSA86016.1"/>
    </source>
</evidence>
<dbReference type="Pfam" id="PF00710">
    <property type="entry name" value="Asparaginase"/>
    <property type="match status" value="1"/>
</dbReference>
<dbReference type="PROSITE" id="PS51732">
    <property type="entry name" value="ASN_GLN_ASE_3"/>
    <property type="match status" value="1"/>
</dbReference>
<feature type="binding site" evidence="6">
    <location>
        <begin position="92"/>
        <end position="93"/>
    </location>
    <ligand>
        <name>substrate</name>
    </ligand>
</feature>
<dbReference type="PANTHER" id="PTHR11707">
    <property type="entry name" value="L-ASPARAGINASE"/>
    <property type="match status" value="1"/>
</dbReference>
<feature type="domain" description="Asparaginase/glutaminase C-terminal" evidence="10">
    <location>
        <begin position="216"/>
        <end position="325"/>
    </location>
</feature>
<dbReference type="RefSeq" id="WP_120947885.1">
    <property type="nucleotide sequence ID" value="NZ_QXQP01000001.1"/>
</dbReference>
<dbReference type="AlphaFoldDB" id="A0A553V0M3"/>
<accession>A0A553V0M3</accession>
<dbReference type="InterPro" id="IPR027473">
    <property type="entry name" value="L-asparaginase_C"/>
</dbReference>
<proteinExistence type="inferred from homology"/>
<protein>
    <recommendedName>
        <fullName evidence="4">Probable L-asparaginase</fullName>
    </recommendedName>
    <alternativeName>
        <fullName evidence="3">L-asparagine amidohydrolase</fullName>
    </alternativeName>
</protein>
<sequence>MKAKVMVLATGGTIAGGSESQISGAYTSATMGIDRILEALPPLHHVVDIEGEQIANVGSQDMDWGIWFKLLERIETLAQQEAIKGFVITHGTDSMEESAYFLHLTLKTSKPVVLVGAMRNGSSMSADGPLNLYNAVAVALNKESVGKGVLVVMDDEIHCAREVVKTHTSSVHAFCSPNCGKIGSIYYGKVHFYMQSLRKHTLQSDLGLEKIQELPKVVVIYTHVDCKVSLLENAIINGAKGIVVAGMGNGNPGSALLNAMGKAVKEGVVVVRASRTGGGLVSSTEVDDAKYGFITPDNLNPQKARVLLQLALLKTKDVAKIQEFFHTH</sequence>
<evidence type="ECO:0000256" key="3">
    <source>
        <dbReference type="ARBA" id="ARBA00030414"/>
    </source>
</evidence>
<dbReference type="Proteomes" id="UP000319322">
    <property type="component" value="Unassembled WGS sequence"/>
</dbReference>
<evidence type="ECO:0000256" key="4">
    <source>
        <dbReference type="ARBA" id="ARBA00073593"/>
    </source>
</evidence>
<dbReference type="CDD" id="cd08964">
    <property type="entry name" value="L-asparaginase_II"/>
    <property type="match status" value="1"/>
</dbReference>
<dbReference type="PANTHER" id="PTHR11707:SF28">
    <property type="entry name" value="60 KDA LYSOPHOSPHOLIPASE"/>
    <property type="match status" value="1"/>
</dbReference>
<reference evidence="11" key="2">
    <citation type="submission" date="2019-07" db="EMBL/GenBank/DDBJ databases">
        <authorList>
            <person name="Papic B."/>
        </authorList>
    </citation>
    <scope>NUCLEOTIDE SEQUENCE [LARGE SCALE GENOMIC DNA]</scope>
    <source>
        <strain evidence="11">L8b</strain>
    </source>
</reference>
<keyword evidence="2" id="KW-0378">Hydrolase</keyword>